<keyword evidence="4" id="KW-0052">Apoplast</keyword>
<protein>
    <recommendedName>
        <fullName evidence="4">Dirigent protein</fullName>
    </recommendedName>
</protein>
<comment type="function">
    <text evidence="4">Dirigent proteins impart stereoselectivity on the phenoxy radical-coupling reaction, yielding optically active lignans from two molecules of coniferyl alcohol in the biosynthesis of lignans, flavonolignans, and alkaloids and thus plays a central role in plant secondary metabolism.</text>
</comment>
<dbReference type="PANTHER" id="PTHR21495">
    <property type="entry name" value="NUCLEOPORIN-RELATED"/>
    <property type="match status" value="1"/>
</dbReference>
<keyword evidence="4" id="KW-0732">Signal</keyword>
<name>Q27J95_PICSI</name>
<evidence type="ECO:0000256" key="2">
    <source>
        <dbReference type="ARBA" id="ARBA00011738"/>
    </source>
</evidence>
<feature type="chain" id="PRO_5008193443" description="Dirigent protein" evidence="4">
    <location>
        <begin position="30"/>
        <end position="178"/>
    </location>
</feature>
<reference evidence="5" key="2">
    <citation type="submission" date="2006-02" db="EMBL/GenBank/DDBJ databases">
        <authorList>
            <person name="Ralph S.G."/>
            <person name="Park J.Y."/>
            <person name="Bohlmann J."/>
            <person name="Mansfield S.D."/>
        </authorList>
    </citation>
    <scope>NUCLEOTIDE SEQUENCE</scope>
</reference>
<evidence type="ECO:0000256" key="1">
    <source>
        <dbReference type="ARBA" id="ARBA00010746"/>
    </source>
</evidence>
<evidence type="ECO:0000256" key="4">
    <source>
        <dbReference type="RuleBase" id="RU363099"/>
    </source>
</evidence>
<dbReference type="InterPro" id="IPR044859">
    <property type="entry name" value="Allene_oxi_cyc_Dirigent"/>
</dbReference>
<proteinExistence type="evidence at transcript level"/>
<evidence type="ECO:0000313" key="5">
    <source>
        <dbReference type="EMBL" id="ABD52128.1"/>
    </source>
</evidence>
<evidence type="ECO:0000256" key="3">
    <source>
        <dbReference type="ARBA" id="ARBA00022525"/>
    </source>
</evidence>
<comment type="similarity">
    <text evidence="1 4">Belongs to the plant dirigent protein family.</text>
</comment>
<dbReference type="EMBL" id="DQ395257">
    <property type="protein sequence ID" value="ABD52128.1"/>
    <property type="molecule type" value="mRNA"/>
</dbReference>
<comment type="subunit">
    <text evidence="2 4">Homodimer.</text>
</comment>
<dbReference type="GO" id="GO:0048046">
    <property type="term" value="C:apoplast"/>
    <property type="evidence" value="ECO:0007669"/>
    <property type="project" value="UniProtKB-SubCell"/>
</dbReference>
<accession>Q27J95</accession>
<feature type="signal peptide" evidence="4">
    <location>
        <begin position="1"/>
        <end position="29"/>
    </location>
</feature>
<dbReference type="AlphaFoldDB" id="Q27J95"/>
<dbReference type="InterPro" id="IPR004265">
    <property type="entry name" value="Dirigent"/>
</dbReference>
<organism evidence="5">
    <name type="scientific">Picea sitchensis</name>
    <name type="common">Sitka spruce</name>
    <name type="synonym">Pinus sitchensis</name>
    <dbReference type="NCBI Taxonomy" id="3332"/>
    <lineage>
        <taxon>Eukaryota</taxon>
        <taxon>Viridiplantae</taxon>
        <taxon>Streptophyta</taxon>
        <taxon>Embryophyta</taxon>
        <taxon>Tracheophyta</taxon>
        <taxon>Spermatophyta</taxon>
        <taxon>Pinopsida</taxon>
        <taxon>Pinidae</taxon>
        <taxon>Conifers I</taxon>
        <taxon>Pinales</taxon>
        <taxon>Pinaceae</taxon>
        <taxon>Picea</taxon>
    </lineage>
</organism>
<keyword evidence="3 4" id="KW-0964">Secreted</keyword>
<sequence>MGKLSVRANIAEIAMSLLVLLCVLQRSDGTKEKTTHLHFYFHDRLAGINATAVAVASANVTSATGFGGVVVLDDPLTEGPNVTSKLLGRAQGLYAGVGQEQHVLLMVLTFVFQTGEYNGSTLTMVGNDVIFNKVRELPIVGGSGVFRLARGYALLQTITAASSPGNATVEHNVTVYHY</sequence>
<comment type="subcellular location">
    <subcellularLocation>
        <location evidence="4">Secreted</location>
        <location evidence="4">Extracellular space</location>
        <location evidence="4">Apoplast</location>
    </subcellularLocation>
</comment>
<reference evidence="5" key="1">
    <citation type="journal article" date="2006" name="Plant Mol. Biol.">
        <title>Dirigent proteins in conifer defense: gene discovery, phylogeny, and differential wound- and insect-induced expression of a family of DIR and DIR-like genes in spruce (Picea spp.).</title>
        <authorList>
            <person name="Ralph S."/>
            <person name="Park J.Y."/>
            <person name="Bohlmann J."/>
            <person name="Mansfield S.D."/>
        </authorList>
    </citation>
    <scope>NUCLEOTIDE SEQUENCE</scope>
</reference>
<dbReference type="Pfam" id="PF03018">
    <property type="entry name" value="Dirigent"/>
    <property type="match status" value="1"/>
</dbReference>
<dbReference type="Gene3D" id="2.40.480.10">
    <property type="entry name" value="Allene oxide cyclase-like"/>
    <property type="match status" value="1"/>
</dbReference>
<dbReference type="GO" id="GO:0009699">
    <property type="term" value="P:phenylpropanoid biosynthetic process"/>
    <property type="evidence" value="ECO:0007669"/>
    <property type="project" value="UniProtKB-ARBA"/>
</dbReference>